<dbReference type="InterPro" id="IPR031315">
    <property type="entry name" value="LNS2/PITP"/>
</dbReference>
<gene>
    <name evidence="7" type="primary">PAH2_1</name>
    <name evidence="7" type="ORF">CK203_081442</name>
</gene>
<dbReference type="PANTHER" id="PTHR12181">
    <property type="entry name" value="LIPIN"/>
    <property type="match status" value="1"/>
</dbReference>
<dbReference type="EMBL" id="QGNW01001457">
    <property type="protein sequence ID" value="RVW40584.1"/>
    <property type="molecule type" value="Genomic_DNA"/>
</dbReference>
<accession>A0A438DYM6</accession>
<dbReference type="Proteomes" id="UP000288805">
    <property type="component" value="Unassembled WGS sequence"/>
</dbReference>
<dbReference type="SMART" id="SM00775">
    <property type="entry name" value="LNS2"/>
    <property type="match status" value="1"/>
</dbReference>
<evidence type="ECO:0000256" key="3">
    <source>
        <dbReference type="ARBA" id="ARBA00012638"/>
    </source>
</evidence>
<dbReference type="PANTHER" id="PTHR12181:SF12">
    <property type="entry name" value="PHOSPHATIDATE PHOSPHATASE"/>
    <property type="match status" value="1"/>
</dbReference>
<evidence type="ECO:0000313" key="8">
    <source>
        <dbReference type="Proteomes" id="UP000288805"/>
    </source>
</evidence>
<evidence type="ECO:0000256" key="4">
    <source>
        <dbReference type="ARBA" id="ARBA00022801"/>
    </source>
</evidence>
<feature type="region of interest" description="Disordered" evidence="5">
    <location>
        <begin position="206"/>
        <end position="233"/>
    </location>
</feature>
<dbReference type="AlphaFoldDB" id="A0A438DYM6"/>
<feature type="region of interest" description="Disordered" evidence="5">
    <location>
        <begin position="534"/>
        <end position="556"/>
    </location>
</feature>
<evidence type="ECO:0000256" key="1">
    <source>
        <dbReference type="ARBA" id="ARBA00001946"/>
    </source>
</evidence>
<dbReference type="SUPFAM" id="SSF56784">
    <property type="entry name" value="HAD-like"/>
    <property type="match status" value="1"/>
</dbReference>
<comment type="cofactor">
    <cofactor evidence="1">
        <name>Mg(2+)</name>
        <dbReference type="ChEBI" id="CHEBI:18420"/>
    </cofactor>
</comment>
<dbReference type="EC" id="3.1.3.4" evidence="3"/>
<dbReference type="Pfam" id="PF04571">
    <property type="entry name" value="Lipin_N"/>
    <property type="match status" value="1"/>
</dbReference>
<dbReference type="Pfam" id="PF16876">
    <property type="entry name" value="Lipin_mid"/>
    <property type="match status" value="1"/>
</dbReference>
<comment type="caution">
    <text evidence="7">The sequence shown here is derived from an EMBL/GenBank/DDBJ whole genome shotgun (WGS) entry which is preliminary data.</text>
</comment>
<dbReference type="InterPro" id="IPR036412">
    <property type="entry name" value="HAD-like_sf"/>
</dbReference>
<protein>
    <recommendedName>
        <fullName evidence="3">phosphatidate phosphatase</fullName>
        <ecNumber evidence="3">3.1.3.4</ecNumber>
    </recommendedName>
</protein>
<dbReference type="GO" id="GO:0008195">
    <property type="term" value="F:phosphatidate phosphatase activity"/>
    <property type="evidence" value="ECO:0007669"/>
    <property type="project" value="UniProtKB-EC"/>
</dbReference>
<dbReference type="InterPro" id="IPR026058">
    <property type="entry name" value="LIPIN"/>
</dbReference>
<proteinExistence type="inferred from homology"/>
<comment type="similarity">
    <text evidence="2">Belongs to the lipin family.</text>
</comment>
<evidence type="ECO:0000256" key="2">
    <source>
        <dbReference type="ARBA" id="ARBA00005476"/>
    </source>
</evidence>
<sequence>MYAVERLSSYISRGVYTVSGPFHPFGGAVDIIVVEQQDGSFKSSPWYVRFGKFQGVLKTREKVVNISVNGVEANFHMYLDHKGEAFFLKEVDVEEGESMLYPSSLSSGDERDEESNDRRPMKSKSCNFDANGQKPVAPIDLSTGKIVPRTTSRRGRFLGLVFGRKSMKQESFREKESGADVTRVSSLERAEIAANLLEVRWTTSLATKKPKKDKASQISGEDRLDTEADNDGKSQTALCVNEDTENGSNPSQLQEENGFCDGEMSNNSQSGFHNSECSVGETGLEMSCLGTPVETSSLNETDLGETQELSEILRVINEVSVGDADHHDNVKSVTSSITGSESQIPQTAELEVSPCKQFNEEEAFDERDAVLSGHDVLEEENEQDGVQSFIYCETSGSSTIGLDDSIKETQEILYLACGGSGEVHVNDKTLHETSELISEVLEIIHQDTVTERLAEDIKSEAKKVPENHSQHGSLSYSCMPANGEAGLEEPLVMQESYTEMVRVDNSVEETMSHGSFTISSFSDSGHQVQCKENIRDEKKNSELQRSLESIGDSQEFDGDYVPTKVIRISPPESSDDEQFPFSDLDDFKHSEVRSLDLISLDPVEKENCPSLKLDSNEAVEDLFDANYVSYSSPDSSVQENPPNDLDNLIDKSRVVSSSISIPSSIKVTCEEVERLAESLPNMGPLGDDLDAHKLHHPISLSLDSNSKSLGWALLRNNISTLTKLNADNKHILVQEQPSLEDTQISRELINVLADPAVGMGAAAASQAFDAEKLDMDKFASLGPDVLKKDNLVVRISGHYFPWDAAAPIVLGMLSLGKEQILELKGMIAVDQVEKTLEGDPAKAIVASGGSWRLWPFRRSRAISSVQPVINNTRQSDAENASEMTAGTDGNDNVCKPKLTKKKVRVITPTSEQLASLNLKEGRNTITFTFSTAMLGEQQVDASIYLWKWNTRIVISDVDGTITKSDVLGQFMPMVGVDWSQTGVAHLFSAIKENGYQLLFLSARAISQAYHTRQFLFNLKQDGKALPDGPVVISPDGLFPSLFREVIRRAPHEFKIACLEDIKALFPSDCNPFYAGFGNRDTDEFSYLKVGIPKGKIFIINPKGEVAVNRRVDTKSYTSLHTLVNGMFPSTSSSEQKSAGNYRTILWIQRWTSFRVCLFWNYSGKSDFRSAWKFWGPLKFSKEHSALHSYSPSIVEGKIWFQVTGTNLRIDQQ</sequence>
<feature type="compositionally biased region" description="Basic and acidic residues" evidence="5">
    <location>
        <begin position="220"/>
        <end position="232"/>
    </location>
</feature>
<evidence type="ECO:0000256" key="5">
    <source>
        <dbReference type="SAM" id="MobiDB-lite"/>
    </source>
</evidence>
<feature type="domain" description="LNS2/PITP" evidence="6">
    <location>
        <begin position="952"/>
        <end position="1108"/>
    </location>
</feature>
<keyword evidence="4" id="KW-0378">Hydrolase</keyword>
<dbReference type="InterPro" id="IPR031703">
    <property type="entry name" value="Lipin_mid"/>
</dbReference>
<reference evidence="7 8" key="1">
    <citation type="journal article" date="2018" name="PLoS Genet.">
        <title>Population sequencing reveals clonal diversity and ancestral inbreeding in the grapevine cultivar Chardonnay.</title>
        <authorList>
            <person name="Roach M.J."/>
            <person name="Johnson D.L."/>
            <person name="Bohlmann J."/>
            <person name="van Vuuren H.J."/>
            <person name="Jones S.J."/>
            <person name="Pretorius I.S."/>
            <person name="Schmidt S.A."/>
            <person name="Borneman A.R."/>
        </authorList>
    </citation>
    <scope>NUCLEOTIDE SEQUENCE [LARGE SCALE GENOMIC DNA]</scope>
    <source>
        <strain evidence="8">cv. Chardonnay</strain>
        <tissue evidence="7">Leaf</tissue>
    </source>
</reference>
<feature type="compositionally biased region" description="Polar residues" evidence="5">
    <location>
        <begin position="873"/>
        <end position="890"/>
    </location>
</feature>
<dbReference type="InterPro" id="IPR007651">
    <property type="entry name" value="Lipin_N"/>
</dbReference>
<dbReference type="Pfam" id="PF08235">
    <property type="entry name" value="LNS2"/>
    <property type="match status" value="1"/>
</dbReference>
<organism evidence="7 8">
    <name type="scientific">Vitis vinifera</name>
    <name type="common">Grape</name>
    <dbReference type="NCBI Taxonomy" id="29760"/>
    <lineage>
        <taxon>Eukaryota</taxon>
        <taxon>Viridiplantae</taxon>
        <taxon>Streptophyta</taxon>
        <taxon>Embryophyta</taxon>
        <taxon>Tracheophyta</taxon>
        <taxon>Spermatophyta</taxon>
        <taxon>Magnoliopsida</taxon>
        <taxon>eudicotyledons</taxon>
        <taxon>Gunneridae</taxon>
        <taxon>Pentapetalae</taxon>
        <taxon>rosids</taxon>
        <taxon>Vitales</taxon>
        <taxon>Vitaceae</taxon>
        <taxon>Viteae</taxon>
        <taxon>Vitis</taxon>
    </lineage>
</organism>
<feature type="region of interest" description="Disordered" evidence="5">
    <location>
        <begin position="100"/>
        <end position="145"/>
    </location>
</feature>
<evidence type="ECO:0000313" key="7">
    <source>
        <dbReference type="EMBL" id="RVW40584.1"/>
    </source>
</evidence>
<dbReference type="InterPro" id="IPR013209">
    <property type="entry name" value="LNS2"/>
</dbReference>
<evidence type="ECO:0000259" key="6">
    <source>
        <dbReference type="SMART" id="SM00775"/>
    </source>
</evidence>
<feature type="region of interest" description="Disordered" evidence="5">
    <location>
        <begin position="873"/>
        <end position="893"/>
    </location>
</feature>
<name>A0A438DYM6_VITVI</name>